<dbReference type="CDD" id="cd18807">
    <property type="entry name" value="SF1_C_UvrD"/>
    <property type="match status" value="1"/>
</dbReference>
<dbReference type="Gene3D" id="1.10.10.160">
    <property type="match status" value="1"/>
</dbReference>
<comment type="catalytic activity">
    <reaction evidence="8">
        <text>Couples ATP hydrolysis with the unwinding of duplex DNA by translocating in the 3'-5' direction.</text>
        <dbReference type="EC" id="5.6.2.4"/>
    </reaction>
</comment>
<comment type="catalytic activity">
    <reaction evidence="11">
        <text>ATP + H2O = ADP + phosphate + H(+)</text>
        <dbReference type="Rhea" id="RHEA:13065"/>
        <dbReference type="ChEBI" id="CHEBI:15377"/>
        <dbReference type="ChEBI" id="CHEBI:15378"/>
        <dbReference type="ChEBI" id="CHEBI:30616"/>
        <dbReference type="ChEBI" id="CHEBI:43474"/>
        <dbReference type="ChEBI" id="CHEBI:456216"/>
        <dbReference type="EC" id="5.6.2.4"/>
    </reaction>
</comment>
<gene>
    <name evidence="15" type="ORF">EDC44_1348</name>
</gene>
<evidence type="ECO:0000256" key="5">
    <source>
        <dbReference type="ARBA" id="ARBA00022840"/>
    </source>
</evidence>
<keyword evidence="6" id="KW-0238">DNA-binding</keyword>
<evidence type="ECO:0000256" key="4">
    <source>
        <dbReference type="ARBA" id="ARBA00022806"/>
    </source>
</evidence>
<dbReference type="InterPro" id="IPR014016">
    <property type="entry name" value="UvrD-like_ATP-bd"/>
</dbReference>
<dbReference type="EC" id="5.6.2.4" evidence="9"/>
<organism evidence="15 16">
    <name type="scientific">Cricetibacter osteomyelitidis</name>
    <dbReference type="NCBI Taxonomy" id="1521931"/>
    <lineage>
        <taxon>Bacteria</taxon>
        <taxon>Pseudomonadati</taxon>
        <taxon>Pseudomonadota</taxon>
        <taxon>Gammaproteobacteria</taxon>
        <taxon>Pasteurellales</taxon>
        <taxon>Pasteurellaceae</taxon>
        <taxon>Cricetibacter</taxon>
    </lineage>
</organism>
<feature type="domain" description="UvrD-like helicase C-terminal" evidence="14">
    <location>
        <begin position="314"/>
        <end position="591"/>
    </location>
</feature>
<feature type="domain" description="UvrD-like helicase ATP-binding" evidence="13">
    <location>
        <begin position="32"/>
        <end position="313"/>
    </location>
</feature>
<dbReference type="PANTHER" id="PTHR11070:SF2">
    <property type="entry name" value="ATP-DEPENDENT DNA HELICASE SRS2"/>
    <property type="match status" value="1"/>
</dbReference>
<dbReference type="AlphaFoldDB" id="A0A4V2T0V9"/>
<keyword evidence="7" id="KW-0413">Isomerase</keyword>
<dbReference type="GO" id="GO:0043138">
    <property type="term" value="F:3'-5' DNA helicase activity"/>
    <property type="evidence" value="ECO:0007669"/>
    <property type="project" value="UniProtKB-EC"/>
</dbReference>
<dbReference type="GO" id="GO:0016887">
    <property type="term" value="F:ATP hydrolysis activity"/>
    <property type="evidence" value="ECO:0007669"/>
    <property type="project" value="RHEA"/>
</dbReference>
<keyword evidence="16" id="KW-1185">Reference proteome</keyword>
<proteinExistence type="inferred from homology"/>
<evidence type="ECO:0000256" key="6">
    <source>
        <dbReference type="ARBA" id="ARBA00023125"/>
    </source>
</evidence>
<dbReference type="InterPro" id="IPR014017">
    <property type="entry name" value="DNA_helicase_UvrD-like_C"/>
</dbReference>
<dbReference type="Proteomes" id="UP000295763">
    <property type="component" value="Unassembled WGS sequence"/>
</dbReference>
<accession>A0A4V2T0V9</accession>
<evidence type="ECO:0000256" key="2">
    <source>
        <dbReference type="ARBA" id="ARBA00022741"/>
    </source>
</evidence>
<evidence type="ECO:0000256" key="8">
    <source>
        <dbReference type="ARBA" id="ARBA00034617"/>
    </source>
</evidence>
<dbReference type="Gene3D" id="3.40.50.300">
    <property type="entry name" value="P-loop containing nucleotide triphosphate hydrolases"/>
    <property type="match status" value="2"/>
</dbReference>
<dbReference type="GO" id="GO:0006260">
    <property type="term" value="P:DNA replication"/>
    <property type="evidence" value="ECO:0007669"/>
    <property type="project" value="InterPro"/>
</dbReference>
<dbReference type="InterPro" id="IPR013986">
    <property type="entry name" value="DExx_box_DNA_helicase_dom_sf"/>
</dbReference>
<evidence type="ECO:0000256" key="9">
    <source>
        <dbReference type="ARBA" id="ARBA00034808"/>
    </source>
</evidence>
<keyword evidence="4 12" id="KW-0347">Helicase</keyword>
<dbReference type="GO" id="GO:0003677">
    <property type="term" value="F:DNA binding"/>
    <property type="evidence" value="ECO:0007669"/>
    <property type="project" value="UniProtKB-KW"/>
</dbReference>
<evidence type="ECO:0000313" key="16">
    <source>
        <dbReference type="Proteomes" id="UP000295763"/>
    </source>
</evidence>
<dbReference type="NCBIfam" id="NF008743">
    <property type="entry name" value="PRK11773.1"/>
    <property type="match status" value="1"/>
</dbReference>
<protein>
    <recommendedName>
        <fullName evidence="9">DNA 3'-5' helicase</fullName>
        <ecNumber evidence="9">5.6.2.4</ecNumber>
    </recommendedName>
    <alternativeName>
        <fullName evidence="10">DNA 3'-5' helicase II</fullName>
    </alternativeName>
</protein>
<dbReference type="Pfam" id="PF00580">
    <property type="entry name" value="UvrD-helicase"/>
    <property type="match status" value="1"/>
</dbReference>
<feature type="binding site" evidence="12">
    <location>
        <begin position="53"/>
        <end position="60"/>
    </location>
    <ligand>
        <name>ATP</name>
        <dbReference type="ChEBI" id="CHEBI:30616"/>
    </ligand>
</feature>
<dbReference type="FunFam" id="1.10.486.10:FF:000001">
    <property type="entry name" value="DNA helicase"/>
    <property type="match status" value="1"/>
</dbReference>
<dbReference type="PROSITE" id="PS51198">
    <property type="entry name" value="UVRD_HELICASE_ATP_BIND"/>
    <property type="match status" value="1"/>
</dbReference>
<comment type="similarity">
    <text evidence="1">Belongs to the helicase family. UvrD subfamily.</text>
</comment>
<evidence type="ECO:0000256" key="11">
    <source>
        <dbReference type="ARBA" id="ARBA00048988"/>
    </source>
</evidence>
<dbReference type="GO" id="GO:0005829">
    <property type="term" value="C:cytosol"/>
    <property type="evidence" value="ECO:0007669"/>
    <property type="project" value="TreeGrafter"/>
</dbReference>
<dbReference type="PROSITE" id="PS51217">
    <property type="entry name" value="UVRD_HELICASE_CTER"/>
    <property type="match status" value="1"/>
</dbReference>
<sequence>MDFPFISTLKSCYNSAVKKNSGEYMDFSELLDGLNDKQREAVAAPLGNYLVLAGAGSGKTRVLTHRIAWLIGVEGVSEGSILAVTFTNKAAAEMRHRIESTLAGTQQRLFGMWIGTFHSIAHRLLRAHHLDADLPQDFQILDSEDQLRLIKRLMKLHNYDEKMYPPKQACWYINNKKDDGLRPCDIDDNNDRQEREWIKIYQIYQDACDRAGLVDFAELLLRAYELFCKKPLILQRYQMRFEHILVDEFQDTNKIQYAWIKLLAGNTGNVMIVGDDDQSIYGWRGAQIENIQRFLDDFTKAKTIRLEQNYRSTGNILNSANKLIANNSDRLGKNLWTEFGDGDPVGIYAAFNELDEALFVASQIKIWQEDGGKLSDCAVLYRSNSQSRVLEEALIRSNIPYRIYGGMRFFERQEIKDALAYLRLIANRQDDAAFERVINTPSRGIGDRTLDILRNITRDRQITLWQATQIAVHENKLAGRAATSLLRFTELINSLQQDTEEMPLFAQTDFVIKHSGLYEMYKQEKGEKGEVRIENLEELVTATREFIKPDEADEMSDLTAFLTHASLEAGEGQAAPNQPSVQMMTLHSAKGLEFPRVFMVGVEEGIFPSMMSLSEPGRLEEERRLAYVGITRAKRKLTISYAESRRLYGKEERHLPSRFINELPEECVQEIRLRGTVTRGVSNPSKRIVNNSTLKSTALLNAESEWKMGQKVYHEKFGQGTIINVEGADNNTRLQIAFQNQGIKWLIAHLAKLKKM</sequence>
<evidence type="ECO:0000259" key="14">
    <source>
        <dbReference type="PROSITE" id="PS51217"/>
    </source>
</evidence>
<dbReference type="Pfam" id="PF21196">
    <property type="entry name" value="PcrA_UvrD_tudor"/>
    <property type="match status" value="1"/>
</dbReference>
<evidence type="ECO:0000313" key="15">
    <source>
        <dbReference type="EMBL" id="TCP91233.1"/>
    </source>
</evidence>
<dbReference type="EMBL" id="SLYB01000034">
    <property type="protein sequence ID" value="TCP91233.1"/>
    <property type="molecule type" value="Genomic_DNA"/>
</dbReference>
<dbReference type="GO" id="GO:0033202">
    <property type="term" value="C:DNA helicase complex"/>
    <property type="evidence" value="ECO:0007669"/>
    <property type="project" value="TreeGrafter"/>
</dbReference>
<evidence type="ECO:0000256" key="12">
    <source>
        <dbReference type="PROSITE-ProRule" id="PRU00560"/>
    </source>
</evidence>
<dbReference type="CDD" id="cd17932">
    <property type="entry name" value="DEXQc_UvrD"/>
    <property type="match status" value="1"/>
</dbReference>
<dbReference type="PANTHER" id="PTHR11070">
    <property type="entry name" value="UVRD / RECB / PCRA DNA HELICASE FAMILY MEMBER"/>
    <property type="match status" value="1"/>
</dbReference>
<evidence type="ECO:0000256" key="1">
    <source>
        <dbReference type="ARBA" id="ARBA00009922"/>
    </source>
</evidence>
<dbReference type="InterPro" id="IPR027417">
    <property type="entry name" value="P-loop_NTPase"/>
</dbReference>
<dbReference type="Gene3D" id="1.10.486.10">
    <property type="entry name" value="PCRA, domain 4"/>
    <property type="match status" value="1"/>
</dbReference>
<evidence type="ECO:0000256" key="7">
    <source>
        <dbReference type="ARBA" id="ARBA00023235"/>
    </source>
</evidence>
<keyword evidence="2 12" id="KW-0547">Nucleotide-binding</keyword>
<evidence type="ECO:0000259" key="13">
    <source>
        <dbReference type="PROSITE" id="PS51198"/>
    </source>
</evidence>
<dbReference type="SUPFAM" id="SSF52540">
    <property type="entry name" value="P-loop containing nucleoside triphosphate hydrolases"/>
    <property type="match status" value="1"/>
</dbReference>
<dbReference type="FunFam" id="1.10.10.160:FF:000002">
    <property type="entry name" value="DNA helicase"/>
    <property type="match status" value="1"/>
</dbReference>
<comment type="caution">
    <text evidence="15">The sequence shown here is derived from an EMBL/GenBank/DDBJ whole genome shotgun (WGS) entry which is preliminary data.</text>
</comment>
<reference evidence="15 16" key="1">
    <citation type="submission" date="2019-03" db="EMBL/GenBank/DDBJ databases">
        <title>Genomic Encyclopedia of Type Strains, Phase IV (KMG-IV): sequencing the most valuable type-strain genomes for metagenomic binning, comparative biology and taxonomic classification.</title>
        <authorList>
            <person name="Goeker M."/>
        </authorList>
    </citation>
    <scope>NUCLEOTIDE SEQUENCE [LARGE SCALE GENOMIC DNA]</scope>
    <source>
        <strain evidence="15 16">DSM 28404</strain>
    </source>
</reference>
<evidence type="ECO:0000256" key="10">
    <source>
        <dbReference type="ARBA" id="ARBA00034923"/>
    </source>
</evidence>
<dbReference type="NCBIfam" id="TIGR01075">
    <property type="entry name" value="uvrD"/>
    <property type="match status" value="1"/>
</dbReference>
<keyword evidence="3 12" id="KW-0378">Hydrolase</keyword>
<dbReference type="InterPro" id="IPR000212">
    <property type="entry name" value="DNA_helicase_UvrD/REP"/>
</dbReference>
<dbReference type="Pfam" id="PF13361">
    <property type="entry name" value="UvrD_C"/>
    <property type="match status" value="1"/>
</dbReference>
<dbReference type="InterPro" id="IPR005753">
    <property type="entry name" value="DNA_helicase_ATP-dep_UvrD"/>
</dbReference>
<dbReference type="GO" id="GO:0000725">
    <property type="term" value="P:recombinational repair"/>
    <property type="evidence" value="ECO:0007669"/>
    <property type="project" value="TreeGrafter"/>
</dbReference>
<name>A0A4V2T0V9_9PAST</name>
<evidence type="ECO:0000256" key="3">
    <source>
        <dbReference type="ARBA" id="ARBA00022801"/>
    </source>
</evidence>
<keyword evidence="5 12" id="KW-0067">ATP-binding</keyword>
<dbReference type="GO" id="GO:0005524">
    <property type="term" value="F:ATP binding"/>
    <property type="evidence" value="ECO:0007669"/>
    <property type="project" value="UniProtKB-UniRule"/>
</dbReference>